<comment type="similarity">
    <text evidence="6">Belongs to the phospholipase D family. C2-PLD subfamily.</text>
</comment>
<feature type="compositionally biased region" description="Polar residues" evidence="25">
    <location>
        <begin position="1157"/>
        <end position="1166"/>
    </location>
</feature>
<keyword evidence="31" id="KW-1185">Reference proteome</keyword>
<feature type="domain" description="C2" evidence="27">
    <location>
        <begin position="1312"/>
        <end position="1454"/>
    </location>
</feature>
<dbReference type="PROSITE" id="PS00435">
    <property type="entry name" value="PEROXIDASE_1"/>
    <property type="match status" value="1"/>
</dbReference>
<evidence type="ECO:0000313" key="31">
    <source>
        <dbReference type="Proteomes" id="UP000188268"/>
    </source>
</evidence>
<dbReference type="Gene3D" id="3.30.70.80">
    <property type="entry name" value="Peptidase S8 propeptide/proteinase inhibitor I9"/>
    <property type="match status" value="2"/>
</dbReference>
<dbReference type="OrthoDB" id="14911at2759"/>
<comment type="cofactor">
    <cofactor evidence="4">
        <name>heme b</name>
        <dbReference type="ChEBI" id="CHEBI:60344"/>
    </cofactor>
</comment>
<dbReference type="SUPFAM" id="SSF52743">
    <property type="entry name" value="Subtilisin-like"/>
    <property type="match status" value="2"/>
</dbReference>
<evidence type="ECO:0000256" key="1">
    <source>
        <dbReference type="ARBA" id="ARBA00000189"/>
    </source>
</evidence>
<dbReference type="Gene3D" id="3.40.50.200">
    <property type="entry name" value="Peptidase S8/S53 domain"/>
    <property type="match status" value="2"/>
</dbReference>
<dbReference type="PROSITE" id="PS51892">
    <property type="entry name" value="SUBTILASE"/>
    <property type="match status" value="1"/>
</dbReference>
<dbReference type="InterPro" id="IPR041469">
    <property type="entry name" value="Subtilisin-like_FN3"/>
</dbReference>
<evidence type="ECO:0000256" key="10">
    <source>
        <dbReference type="ARBA" id="ARBA00022670"/>
    </source>
</evidence>
<feature type="active site" description="Charge relay system" evidence="23 24">
    <location>
        <position position="547"/>
    </location>
</feature>
<keyword evidence="15 24" id="KW-0720">Serine protease</keyword>
<evidence type="ECO:0000256" key="23">
    <source>
        <dbReference type="PIRSR" id="PIRSR615500-1"/>
    </source>
</evidence>
<dbReference type="GO" id="GO:0046872">
    <property type="term" value="F:metal ion binding"/>
    <property type="evidence" value="ECO:0007669"/>
    <property type="project" value="UniProtKB-KW"/>
</dbReference>
<feature type="compositionally biased region" description="Polar residues" evidence="25">
    <location>
        <begin position="1209"/>
        <end position="1223"/>
    </location>
</feature>
<dbReference type="Gene3D" id="2.60.40.2310">
    <property type="match status" value="1"/>
</dbReference>
<dbReference type="Pfam" id="PF00141">
    <property type="entry name" value="peroxidase"/>
    <property type="match status" value="1"/>
</dbReference>
<dbReference type="Gene3D" id="1.10.420.10">
    <property type="entry name" value="Peroxidase, domain 2"/>
    <property type="match status" value="1"/>
</dbReference>
<feature type="compositionally biased region" description="Low complexity" evidence="25">
    <location>
        <begin position="1255"/>
        <end position="1270"/>
    </location>
</feature>
<keyword evidence="12 26" id="KW-0732">Signal</keyword>
<dbReference type="InterPro" id="IPR023828">
    <property type="entry name" value="Peptidase_S8_Ser-AS"/>
</dbReference>
<dbReference type="Gene3D" id="3.50.30.30">
    <property type="match status" value="1"/>
</dbReference>
<evidence type="ECO:0000256" key="26">
    <source>
        <dbReference type="SAM" id="SignalP"/>
    </source>
</evidence>
<dbReference type="Pfam" id="PF00082">
    <property type="entry name" value="Peptidase_S8"/>
    <property type="match status" value="1"/>
</dbReference>
<dbReference type="SMART" id="SM00155">
    <property type="entry name" value="PLDc"/>
    <property type="match status" value="2"/>
</dbReference>
<comment type="caution">
    <text evidence="30">The sequence shown here is derived from an EMBL/GenBank/DDBJ whole genome shotgun (WGS) entry which is preliminary data.</text>
</comment>
<evidence type="ECO:0000256" key="18">
    <source>
        <dbReference type="ARBA" id="ARBA00023002"/>
    </source>
</evidence>
<evidence type="ECO:0000256" key="4">
    <source>
        <dbReference type="ARBA" id="ARBA00001970"/>
    </source>
</evidence>
<dbReference type="PROSITE" id="PS50873">
    <property type="entry name" value="PEROXIDASE_4"/>
    <property type="match status" value="1"/>
</dbReference>
<dbReference type="SUPFAM" id="SSF48113">
    <property type="entry name" value="Heme-dependent peroxidases"/>
    <property type="match status" value="1"/>
</dbReference>
<keyword evidence="17" id="KW-0442">Lipid degradation</keyword>
<sequence length="2123" mass="232048">MIKIFDAMLLLVAFIAILSTASADRQTYIVRMDKAKITNTFMIDSKPWHEAVFDSIADISSQEVQELEAASPPELVYSYETAFFGFAAKLSAKQLESLKKVDGFVSAIPDQMLSLHTTHTPQFLGLEGSKGLWHSSDHLQTSDVITGVIDSGIWPEHASFKDHGMPPIPARWKGSCEKGSNFSPSNCNKKLIGARAFYKGNLANGGKINQTEENLSARDDTGHGTHTASTAAGNLVPNASLFGLANGTAAGISYTARIAMYKACWVNGCSAADVLAAILAAIEDGVDVLSLSIGFKAEPYYGDHTAIASFFAFASGVFVTFSAGNSGPGESTAANTAPWIMTVAASTTDRSFPAIVKLGNGKIFEGTSLYTGKATKQLPIVYGKTAGGEGAQYCMFDSLNPKLVRGKIVLCEQGFINFAAKGEQVKMAGGVGMVVLKFRDEDVNAHAHILPAATLGASASEAVEKYFNSTKSPTASIAFRGTTYGNRAPMVAAFSSRGPNLVGLDVIKPDVTAPGVNILAALPPVTSPSLLKSDKRRVEFGIMSGTSMSCPHVAGIAVLLKSKHKNWSPAAIKSALMTTAYTTDNRGKPIADLAARGSEATPFAMGSGHVDPVKASDPGLIYDITTEDYLNYLCSLKYDAAQMALFSEGFTCLEKATMQPGDLNYPSFAVNFKGKARNTTFTYERTVTNVGIPRSTYKLSVLAPKGVSIIVKPSVLRFKKLDEKLSYKVGFYKGSCPSAEMIVRKSVEKAMSRDPTIAAGLIRIAYKAGGIYYAVPAGRRDGFFSSSNNVFPSLPGPDHNVTILVEKFANKGMSIDEMVTLLGAHSIGVSHCSSFSKRLYSFNDTHAQDPSLNPDYAELLKTRCPPGATSTTTVPLSGGLAPENRLDNKYYVGVRNGLGLFTSDQTLMESSLTSKIVEEYEKDGASWGRDFAKAMVHLGSLDVLTGEQGEIRTICSKIPSHSFSSAVPMKTATMMWKTALVLLVFMAASSTSIALMNKQTYIVHMDKTKVTASDHWYETVMDSITQLSADEEEDDDESKSTSDPQLIYVYKTAISGFAAKLSPKQLESLKKLNGFISATPDEMLSLHTTHTPQFLGLELGKGLWSASNLESDVIIGVIDSGIWPEHQSAHLPYPPPESNSQAPSTYQPPAHYPPPESNSQAPSTYQPPAHYPPLESNSQVPSTYEQQPAHYPPPESNSQLLSSHHRQESTSSLGTDEGSTPSHASAYPPLDDLLSNVHLSDSRPTAPASPPAPSRPLLATSSSTTPLQSPVYGHANSFSSRYEGSYMARMDSSNHSAFSHSASFGATQHSQTMQIVPFQKGSLRVLLLHGNLDIWVCDAQNLPNMDMFHKTLGDVFGRLPVNVTNKIEGSVNRKITSDPYVSIAIGSAVLGRTYVISNSENPVWMQHFNVPVAHSAAEVHFVVKDSDVVGSQLIGIVPIPVEQLYSGEKIEGIYPILNSSGKPCKPGAVLRLSIQYIPMEKLSFYHHGVGAGPDYFGVPGTYFPLRKSGKVTLYQDAHVPDGCLPNFKLDHGLTYVHGKCWHDIFDAIRQARRLIYITGWSVWHKVKLVRDAGPTSDCTLGDLLRSKSQEGVRVLLLVWDDPTSRSILGYKTDGIMATHDEETRRFFKHSSVQVLLCPRIAGKRHSWIKQKEVGTIYTHHQKNVIVDADAGENKRKIIAFVGGLDLCDGRYDTPQHPLFRTLQTVHKDDYHNPTYTGNVNGCPREPWHDLHSRIDGPAAYDVLVNFEERWLKAAKPQGIKKLKKMSYDDALLRIERIPDIIGVTDFPDASDDDPEAWHVQNLVCGKNVLIDMSIHTAYVKAIRAAQHFIYIENQYFIGSSYNWNSHKDLGANNLIPMEIALKIASKIKANERFAAYIIVPMWPEGNPTGAATQRILFWQHKTMQMMYETIYRALVEAGLEGAFSPQDYLNFFCLGNREVDSFPSSGLESPSTPSTANAPQRLSRKSRRFMIYVHSKGMIVDDEYVILGSANINQRSMEGTRDTEIAMGAYQPHHTWARKLSHPHGQIYGYRMSLWAEHLGIVEDCFTSPESIECVRRVKQMGEMNWKQFAADEVTEMRGHLLKYPVEVDRKGKVRPLPGCETFPDAGGNIVGSFLAIQENLTI</sequence>
<keyword evidence="9" id="KW-0349">Heme</keyword>
<evidence type="ECO:0000256" key="8">
    <source>
        <dbReference type="ARBA" id="ARBA00022559"/>
    </source>
</evidence>
<evidence type="ECO:0000313" key="30">
    <source>
        <dbReference type="EMBL" id="OMO78689.1"/>
    </source>
</evidence>
<dbReference type="InterPro" id="IPR019793">
    <property type="entry name" value="Peroxidases_heam-ligand_BS"/>
</dbReference>
<dbReference type="GO" id="GO:0004630">
    <property type="term" value="F:phospholipase D activity"/>
    <property type="evidence" value="ECO:0007669"/>
    <property type="project" value="UniProtKB-EC"/>
</dbReference>
<evidence type="ECO:0000256" key="5">
    <source>
        <dbReference type="ARBA" id="ARBA00006873"/>
    </source>
</evidence>
<evidence type="ECO:0000256" key="14">
    <source>
        <dbReference type="ARBA" id="ARBA00022801"/>
    </source>
</evidence>
<evidence type="ECO:0000256" key="17">
    <source>
        <dbReference type="ARBA" id="ARBA00022963"/>
    </source>
</evidence>
<dbReference type="CDD" id="cd04015">
    <property type="entry name" value="C2_plant_PLD"/>
    <property type="match status" value="1"/>
</dbReference>
<dbReference type="Gene3D" id="1.10.520.10">
    <property type="match status" value="1"/>
</dbReference>
<dbReference type="SMART" id="SM00239">
    <property type="entry name" value="C2"/>
    <property type="match status" value="1"/>
</dbReference>
<accession>A0A1R3I808</accession>
<evidence type="ECO:0000256" key="2">
    <source>
        <dbReference type="ARBA" id="ARBA00000798"/>
    </source>
</evidence>
<evidence type="ECO:0000256" key="13">
    <source>
        <dbReference type="ARBA" id="ARBA00022737"/>
    </source>
</evidence>
<evidence type="ECO:0000256" key="12">
    <source>
        <dbReference type="ARBA" id="ARBA00022729"/>
    </source>
</evidence>
<dbReference type="STRING" id="210143.A0A1R3I808"/>
<dbReference type="GO" id="GO:0042744">
    <property type="term" value="P:hydrogen peroxide catabolic process"/>
    <property type="evidence" value="ECO:0007669"/>
    <property type="project" value="InterPro"/>
</dbReference>
<dbReference type="InterPro" id="IPR010259">
    <property type="entry name" value="S8pro/Inhibitor_I9"/>
</dbReference>
<feature type="domain" description="PLD phosphodiesterase" evidence="28">
    <location>
        <begin position="1655"/>
        <end position="1690"/>
    </location>
</feature>
<keyword evidence="20" id="KW-0443">Lipid metabolism</keyword>
<evidence type="ECO:0000256" key="16">
    <source>
        <dbReference type="ARBA" id="ARBA00022837"/>
    </source>
</evidence>
<dbReference type="InterPro" id="IPR015500">
    <property type="entry name" value="Peptidase_S8_subtilisin-rel"/>
</dbReference>
<dbReference type="Pfam" id="PF02225">
    <property type="entry name" value="PA"/>
    <property type="match status" value="1"/>
</dbReference>
<feature type="active site" description="Charge relay system" evidence="23 24">
    <location>
        <position position="150"/>
    </location>
</feature>
<dbReference type="PRINTS" id="PR00723">
    <property type="entry name" value="SUBTILISIN"/>
</dbReference>
<dbReference type="FunFam" id="3.50.30.30:FF:000005">
    <property type="entry name" value="subtilisin-like protease SBT1.5"/>
    <property type="match status" value="1"/>
</dbReference>
<dbReference type="GO" id="GO:0140825">
    <property type="term" value="F:lactoperoxidase activity"/>
    <property type="evidence" value="ECO:0007669"/>
    <property type="project" value="UniProtKB-EC"/>
</dbReference>
<evidence type="ECO:0000256" key="6">
    <source>
        <dbReference type="ARBA" id="ARBA00010683"/>
    </source>
</evidence>
<dbReference type="FunFam" id="3.30.870.10:FF:000025">
    <property type="entry name" value="Phospholipase D delta"/>
    <property type="match status" value="1"/>
</dbReference>
<dbReference type="Gene3D" id="2.60.40.150">
    <property type="entry name" value="C2 domain"/>
    <property type="match status" value="1"/>
</dbReference>
<feature type="domain" description="Plant heme peroxidase family profile" evidence="29">
    <location>
        <begin position="752"/>
        <end position="959"/>
    </location>
</feature>
<dbReference type="Pfam" id="PF12357">
    <property type="entry name" value="PLD_C"/>
    <property type="match status" value="1"/>
</dbReference>
<dbReference type="Pfam" id="PF05922">
    <property type="entry name" value="Inhibitor_I9"/>
    <property type="match status" value="2"/>
</dbReference>
<evidence type="ECO:0000256" key="11">
    <source>
        <dbReference type="ARBA" id="ARBA00022723"/>
    </source>
</evidence>
<evidence type="ECO:0000256" key="9">
    <source>
        <dbReference type="ARBA" id="ARBA00022617"/>
    </source>
</evidence>
<comment type="similarity">
    <text evidence="5">Belongs to the peroxidase family. Ascorbate peroxidase subfamily.</text>
</comment>
<dbReference type="CDD" id="cd04852">
    <property type="entry name" value="Peptidases_S8_3"/>
    <property type="match status" value="1"/>
</dbReference>
<evidence type="ECO:0000256" key="3">
    <source>
        <dbReference type="ARBA" id="ARBA00001913"/>
    </source>
</evidence>
<dbReference type="GO" id="GO:0004252">
    <property type="term" value="F:serine-type endopeptidase activity"/>
    <property type="evidence" value="ECO:0007669"/>
    <property type="project" value="UniProtKB-UniRule"/>
</dbReference>
<comment type="catalytic activity">
    <reaction evidence="1">
        <text>2 a phenolic donor + H2O2 = 2 a phenolic radical donor + 2 H2O</text>
        <dbReference type="Rhea" id="RHEA:56136"/>
        <dbReference type="ChEBI" id="CHEBI:15377"/>
        <dbReference type="ChEBI" id="CHEBI:16240"/>
        <dbReference type="ChEBI" id="CHEBI:139520"/>
        <dbReference type="ChEBI" id="CHEBI:139521"/>
        <dbReference type="EC" id="1.11.1.7"/>
    </reaction>
</comment>
<keyword evidence="22" id="KW-0325">Glycoprotein</keyword>
<dbReference type="InterPro" id="IPR002016">
    <property type="entry name" value="Haem_peroxidase"/>
</dbReference>
<dbReference type="InterPro" id="IPR024632">
    <property type="entry name" value="PLipase_D_C"/>
</dbReference>
<dbReference type="InterPro" id="IPR037045">
    <property type="entry name" value="S8pro/Inhibitor_I9_sf"/>
</dbReference>
<dbReference type="CDD" id="cd02120">
    <property type="entry name" value="PA_subtilisin_like"/>
    <property type="match status" value="1"/>
</dbReference>
<dbReference type="GO" id="GO:0020037">
    <property type="term" value="F:heme binding"/>
    <property type="evidence" value="ECO:0007669"/>
    <property type="project" value="InterPro"/>
</dbReference>
<dbReference type="FunFam" id="1.10.420.10:FF:000007">
    <property type="entry name" value="Peroxidase"/>
    <property type="match status" value="1"/>
</dbReference>
<dbReference type="GO" id="GO:0006508">
    <property type="term" value="P:proteolysis"/>
    <property type="evidence" value="ECO:0007669"/>
    <property type="project" value="UniProtKB-KW"/>
</dbReference>
<dbReference type="EMBL" id="AWWV01010527">
    <property type="protein sequence ID" value="OMO78689.1"/>
    <property type="molecule type" value="Genomic_DNA"/>
</dbReference>
<name>A0A1R3I808_COCAP</name>
<dbReference type="SUPFAM" id="SSF49562">
    <property type="entry name" value="C2 domain (Calcium/lipid-binding domain, CaLB)"/>
    <property type="match status" value="1"/>
</dbReference>
<dbReference type="Gramene" id="OMO78689">
    <property type="protein sequence ID" value="OMO78689"/>
    <property type="gene ID" value="CCACVL1_14191"/>
</dbReference>
<dbReference type="GO" id="GO:0006979">
    <property type="term" value="P:response to oxidative stress"/>
    <property type="evidence" value="ECO:0007669"/>
    <property type="project" value="InterPro"/>
</dbReference>
<evidence type="ECO:0000259" key="29">
    <source>
        <dbReference type="PROSITE" id="PS50873"/>
    </source>
</evidence>
<dbReference type="InterPro" id="IPR034197">
    <property type="entry name" value="Peptidases_S8_3"/>
</dbReference>
<dbReference type="Pfam" id="PF17766">
    <property type="entry name" value="fn3_6"/>
    <property type="match status" value="1"/>
</dbReference>
<dbReference type="GO" id="GO:0005886">
    <property type="term" value="C:plasma membrane"/>
    <property type="evidence" value="ECO:0007669"/>
    <property type="project" value="TreeGrafter"/>
</dbReference>
<comment type="cofactor">
    <cofactor evidence="3">
        <name>Ca(2+)</name>
        <dbReference type="ChEBI" id="CHEBI:29108"/>
    </cofactor>
</comment>
<dbReference type="Proteomes" id="UP000188268">
    <property type="component" value="Unassembled WGS sequence"/>
</dbReference>
<dbReference type="PROSITE" id="PS50004">
    <property type="entry name" value="C2"/>
    <property type="match status" value="1"/>
</dbReference>
<comment type="catalytic activity">
    <reaction evidence="2">
        <text>a 1,2-diacyl-sn-glycero-3-phosphocholine + H2O = a 1,2-diacyl-sn-glycero-3-phosphate + choline + H(+)</text>
        <dbReference type="Rhea" id="RHEA:14445"/>
        <dbReference type="ChEBI" id="CHEBI:15354"/>
        <dbReference type="ChEBI" id="CHEBI:15377"/>
        <dbReference type="ChEBI" id="CHEBI:15378"/>
        <dbReference type="ChEBI" id="CHEBI:57643"/>
        <dbReference type="ChEBI" id="CHEBI:58608"/>
        <dbReference type="EC" id="3.1.4.4"/>
    </reaction>
</comment>
<evidence type="ECO:0000256" key="19">
    <source>
        <dbReference type="ARBA" id="ARBA00023004"/>
    </source>
</evidence>
<dbReference type="InterPro" id="IPR015679">
    <property type="entry name" value="PLipase_D_fam"/>
</dbReference>
<evidence type="ECO:0000259" key="27">
    <source>
        <dbReference type="PROSITE" id="PS50004"/>
    </source>
</evidence>
<feature type="chain" id="PRO_5012977949" evidence="26">
    <location>
        <begin position="24"/>
        <end position="2123"/>
    </location>
</feature>
<dbReference type="Gene3D" id="3.30.870.10">
    <property type="entry name" value="Endonuclease Chain A"/>
    <property type="match status" value="2"/>
</dbReference>
<keyword evidence="11" id="KW-0479">Metal-binding</keyword>
<dbReference type="Pfam" id="PF00614">
    <property type="entry name" value="PLDc"/>
    <property type="match status" value="2"/>
</dbReference>
<keyword evidence="21" id="KW-1015">Disulfide bond</keyword>
<dbReference type="InterPro" id="IPR003137">
    <property type="entry name" value="PA_domain"/>
</dbReference>
<dbReference type="InterPro" id="IPR033905">
    <property type="entry name" value="Secretory_peroxidase"/>
</dbReference>
<keyword evidence="18" id="KW-0560">Oxidoreductase</keyword>
<dbReference type="InterPro" id="IPR000008">
    <property type="entry name" value="C2_dom"/>
</dbReference>
<dbReference type="InterPro" id="IPR000209">
    <property type="entry name" value="Peptidase_S8/S53_dom"/>
</dbReference>
<dbReference type="InterPro" id="IPR010255">
    <property type="entry name" value="Haem_peroxidase_sf"/>
</dbReference>
<evidence type="ECO:0000259" key="28">
    <source>
        <dbReference type="PROSITE" id="PS50035"/>
    </source>
</evidence>
<evidence type="ECO:0000256" key="15">
    <source>
        <dbReference type="ARBA" id="ARBA00022825"/>
    </source>
</evidence>
<keyword evidence="19" id="KW-0408">Iron</keyword>
<feature type="region of interest" description="Disordered" evidence="25">
    <location>
        <begin position="1128"/>
        <end position="1273"/>
    </location>
</feature>
<dbReference type="CDD" id="cd00693">
    <property type="entry name" value="secretory_peroxidase"/>
    <property type="match status" value="1"/>
</dbReference>
<protein>
    <submittedName>
        <fullName evidence="30">C2 calcium-dependent membrane targeting</fullName>
    </submittedName>
</protein>
<dbReference type="InterPro" id="IPR035892">
    <property type="entry name" value="C2_domain_sf"/>
</dbReference>
<dbReference type="Pfam" id="PF00168">
    <property type="entry name" value="C2"/>
    <property type="match status" value="1"/>
</dbReference>
<evidence type="ECO:0000256" key="22">
    <source>
        <dbReference type="ARBA" id="ARBA00023180"/>
    </source>
</evidence>
<evidence type="ECO:0000256" key="24">
    <source>
        <dbReference type="PROSITE-ProRule" id="PRU01240"/>
    </source>
</evidence>
<dbReference type="PROSITE" id="PS50035">
    <property type="entry name" value="PLD"/>
    <property type="match status" value="2"/>
</dbReference>
<organism evidence="30 31">
    <name type="scientific">Corchorus capsularis</name>
    <name type="common">Jute</name>
    <dbReference type="NCBI Taxonomy" id="210143"/>
    <lineage>
        <taxon>Eukaryota</taxon>
        <taxon>Viridiplantae</taxon>
        <taxon>Streptophyta</taxon>
        <taxon>Embryophyta</taxon>
        <taxon>Tracheophyta</taxon>
        <taxon>Spermatophyta</taxon>
        <taxon>Magnoliopsida</taxon>
        <taxon>eudicotyledons</taxon>
        <taxon>Gunneridae</taxon>
        <taxon>Pentapetalae</taxon>
        <taxon>rosids</taxon>
        <taxon>malvids</taxon>
        <taxon>Malvales</taxon>
        <taxon>Malvaceae</taxon>
        <taxon>Grewioideae</taxon>
        <taxon>Apeibeae</taxon>
        <taxon>Corchorus</taxon>
    </lineage>
</organism>
<dbReference type="FunFam" id="2.60.40.150:FF:000193">
    <property type="entry name" value="Phospholipase D delta"/>
    <property type="match status" value="1"/>
</dbReference>
<keyword evidence="8" id="KW-0575">Peroxidase</keyword>
<keyword evidence="10 24" id="KW-0645">Protease</keyword>
<feature type="compositionally biased region" description="Polar residues" evidence="25">
    <location>
        <begin position="1175"/>
        <end position="1186"/>
    </location>
</feature>
<gene>
    <name evidence="30" type="ORF">CCACVL1_14191</name>
</gene>
<dbReference type="InterPro" id="IPR001736">
    <property type="entry name" value="PLipase_D/transphosphatidylase"/>
</dbReference>
<feature type="active site" description="Charge relay system" evidence="23 24">
    <location>
        <position position="223"/>
    </location>
</feature>
<dbReference type="SUPFAM" id="SSF56024">
    <property type="entry name" value="Phospholipase D/nuclease"/>
    <property type="match status" value="2"/>
</dbReference>
<dbReference type="InterPro" id="IPR036852">
    <property type="entry name" value="Peptidase_S8/S53_dom_sf"/>
</dbReference>
<evidence type="ECO:0000256" key="21">
    <source>
        <dbReference type="ARBA" id="ARBA00023157"/>
    </source>
</evidence>
<feature type="domain" description="PLD phosphodiesterase" evidence="28">
    <location>
        <begin position="1969"/>
        <end position="1996"/>
    </location>
</feature>
<evidence type="ECO:0000256" key="20">
    <source>
        <dbReference type="ARBA" id="ARBA00023098"/>
    </source>
</evidence>
<keyword evidence="14 24" id="KW-0378">Hydrolase</keyword>
<reference evidence="30 31" key="1">
    <citation type="submission" date="2013-09" db="EMBL/GenBank/DDBJ databases">
        <title>Corchorus capsularis genome sequencing.</title>
        <authorList>
            <person name="Alam M."/>
            <person name="Haque M.S."/>
            <person name="Islam M.S."/>
            <person name="Emdad E.M."/>
            <person name="Islam M.M."/>
            <person name="Ahmed B."/>
            <person name="Halim A."/>
            <person name="Hossen Q.M.M."/>
            <person name="Hossain M.Z."/>
            <person name="Ahmed R."/>
            <person name="Khan M.M."/>
            <person name="Islam R."/>
            <person name="Rashid M.M."/>
            <person name="Khan S.A."/>
            <person name="Rahman M.S."/>
            <person name="Alam M."/>
        </authorList>
    </citation>
    <scope>NUCLEOTIDE SEQUENCE [LARGE SCALE GENOMIC DNA]</scope>
    <source>
        <strain evidence="31">cv. CVL-1</strain>
        <tissue evidence="30">Whole seedling</tissue>
    </source>
</reference>
<dbReference type="PROSITE" id="PS00138">
    <property type="entry name" value="SUBTILASE_SER"/>
    <property type="match status" value="1"/>
</dbReference>
<evidence type="ECO:0000256" key="7">
    <source>
        <dbReference type="ARBA" id="ARBA00011073"/>
    </source>
</evidence>
<dbReference type="PANTHER" id="PTHR18896:SF65">
    <property type="entry name" value="PHOSPHOLIPASE D BETA 1"/>
    <property type="match status" value="1"/>
</dbReference>
<comment type="similarity">
    <text evidence="7 24">Belongs to the peptidase S8 family.</text>
</comment>
<proteinExistence type="inferred from homology"/>
<feature type="signal peptide" evidence="26">
    <location>
        <begin position="1"/>
        <end position="23"/>
    </location>
</feature>
<dbReference type="FunFam" id="3.40.50.200:FF:000006">
    <property type="entry name" value="Subtilisin-like protease SBT1.5"/>
    <property type="match status" value="1"/>
</dbReference>
<evidence type="ECO:0000256" key="25">
    <source>
        <dbReference type="SAM" id="MobiDB-lite"/>
    </source>
</evidence>
<dbReference type="PANTHER" id="PTHR18896">
    <property type="entry name" value="PHOSPHOLIPASE D"/>
    <property type="match status" value="1"/>
</dbReference>
<dbReference type="GO" id="GO:0009395">
    <property type="term" value="P:phospholipid catabolic process"/>
    <property type="evidence" value="ECO:0007669"/>
    <property type="project" value="TreeGrafter"/>
</dbReference>
<keyword evidence="16" id="KW-0106">Calcium</keyword>
<feature type="compositionally biased region" description="Polar residues" evidence="25">
    <location>
        <begin position="1138"/>
        <end position="1147"/>
    </location>
</feature>
<keyword evidence="13" id="KW-0677">Repeat</keyword>